<reference evidence="5" key="1">
    <citation type="submission" date="2022-08" db="EMBL/GenBank/DDBJ databases">
        <title>Alicyclobacillus dauci DSM2870, complete genome.</title>
        <authorList>
            <person name="Wang Q."/>
            <person name="Cai R."/>
            <person name="Wang Z."/>
        </authorList>
    </citation>
    <scope>NUCLEOTIDE SEQUENCE</scope>
    <source>
        <strain evidence="5">DSM 28700</strain>
    </source>
</reference>
<keyword evidence="6" id="KW-1185">Reference proteome</keyword>
<dbReference type="RefSeq" id="WP_268042112.1">
    <property type="nucleotide sequence ID" value="NZ_CP104064.1"/>
</dbReference>
<keyword evidence="2 3" id="KW-0694">RNA-binding</keyword>
<accession>A0ABY6YY30</accession>
<dbReference type="Proteomes" id="UP001164803">
    <property type="component" value="Chromosome"/>
</dbReference>
<evidence type="ECO:0000259" key="4">
    <source>
        <dbReference type="PROSITE" id="PS50886"/>
    </source>
</evidence>
<dbReference type="NCBIfam" id="NF007494">
    <property type="entry name" value="PRK10089.1-3"/>
    <property type="match status" value="1"/>
</dbReference>
<dbReference type="Pfam" id="PF01588">
    <property type="entry name" value="tRNA_bind"/>
    <property type="match status" value="1"/>
</dbReference>
<protein>
    <submittedName>
        <fullName evidence="5">Chaperone CsaA</fullName>
    </submittedName>
</protein>
<evidence type="ECO:0000313" key="6">
    <source>
        <dbReference type="Proteomes" id="UP001164803"/>
    </source>
</evidence>
<dbReference type="InterPro" id="IPR008231">
    <property type="entry name" value="CsaA"/>
</dbReference>
<evidence type="ECO:0000256" key="2">
    <source>
        <dbReference type="ARBA" id="ARBA00022884"/>
    </source>
</evidence>
<name>A0ABY6YY30_9BACL</name>
<dbReference type="SUPFAM" id="SSF50249">
    <property type="entry name" value="Nucleic acid-binding proteins"/>
    <property type="match status" value="1"/>
</dbReference>
<evidence type="ECO:0000256" key="1">
    <source>
        <dbReference type="ARBA" id="ARBA00022555"/>
    </source>
</evidence>
<dbReference type="PANTHER" id="PTHR11586:SF37">
    <property type="entry name" value="TRNA-BINDING DOMAIN-CONTAINING PROTEIN"/>
    <property type="match status" value="1"/>
</dbReference>
<evidence type="ECO:0000313" key="5">
    <source>
        <dbReference type="EMBL" id="WAH35163.1"/>
    </source>
</evidence>
<dbReference type="Gene3D" id="2.40.50.140">
    <property type="entry name" value="Nucleic acid-binding proteins"/>
    <property type="match status" value="1"/>
</dbReference>
<dbReference type="NCBIfam" id="NF007495">
    <property type="entry name" value="PRK10089.1-4"/>
    <property type="match status" value="1"/>
</dbReference>
<dbReference type="NCBIfam" id="NF007496">
    <property type="entry name" value="PRK10089.1-5"/>
    <property type="match status" value="1"/>
</dbReference>
<dbReference type="PANTHER" id="PTHR11586">
    <property type="entry name" value="TRNA-AMINOACYLATION COFACTOR ARC1 FAMILY MEMBER"/>
    <property type="match status" value="1"/>
</dbReference>
<proteinExistence type="predicted"/>
<organism evidence="5 6">
    <name type="scientific">Alicyclobacillus dauci</name>
    <dbReference type="NCBI Taxonomy" id="1475485"/>
    <lineage>
        <taxon>Bacteria</taxon>
        <taxon>Bacillati</taxon>
        <taxon>Bacillota</taxon>
        <taxon>Bacilli</taxon>
        <taxon>Bacillales</taxon>
        <taxon>Alicyclobacillaceae</taxon>
        <taxon>Alicyclobacillus</taxon>
    </lineage>
</organism>
<gene>
    <name evidence="5" type="primary">csaA</name>
    <name evidence="5" type="ORF">NZD86_12635</name>
</gene>
<dbReference type="InterPro" id="IPR012340">
    <property type="entry name" value="NA-bd_OB-fold"/>
</dbReference>
<dbReference type="InterPro" id="IPR002547">
    <property type="entry name" value="tRNA-bd_dom"/>
</dbReference>
<evidence type="ECO:0000256" key="3">
    <source>
        <dbReference type="PROSITE-ProRule" id="PRU00209"/>
    </source>
</evidence>
<dbReference type="PROSITE" id="PS50886">
    <property type="entry name" value="TRBD"/>
    <property type="match status" value="1"/>
</dbReference>
<dbReference type="CDD" id="cd02798">
    <property type="entry name" value="tRNA_bind_CsaA"/>
    <property type="match status" value="1"/>
</dbReference>
<dbReference type="InterPro" id="IPR051270">
    <property type="entry name" value="Tyrosine-tRNA_ligase_regulator"/>
</dbReference>
<dbReference type="EMBL" id="CP104064">
    <property type="protein sequence ID" value="WAH35163.1"/>
    <property type="molecule type" value="Genomic_DNA"/>
</dbReference>
<dbReference type="NCBIfam" id="TIGR02222">
    <property type="entry name" value="chap_CsaA"/>
    <property type="match status" value="1"/>
</dbReference>
<feature type="domain" description="TRNA-binding" evidence="4">
    <location>
        <begin position="6"/>
        <end position="110"/>
    </location>
</feature>
<keyword evidence="1 3" id="KW-0820">tRNA-binding</keyword>
<sequence>MATIDDFLKLDLRVGTVTEAVPFPEARVPAIKMKIDFGPSIGVKQSSAQITKRYTPDQLVGRQVVAVVNLPPRRIAGFQSEVLVMGGVPEKGDVVLLGLDEAVPNGTPIA</sequence>